<dbReference type="eggNOG" id="COG0508">
    <property type="taxonomic scope" value="Bacteria"/>
</dbReference>
<dbReference type="GO" id="GO:0005737">
    <property type="term" value="C:cytoplasm"/>
    <property type="evidence" value="ECO:0007669"/>
    <property type="project" value="TreeGrafter"/>
</dbReference>
<evidence type="ECO:0000256" key="2">
    <source>
        <dbReference type="ARBA" id="ARBA00007317"/>
    </source>
</evidence>
<sequence>MVKIIFEADDNRKGIIDKLFVNNDQEVKANDKLTSVVTQNKIYEIKAPMAGIIKNILVYENKVINSGDVLLEIQDADSPHVLNNESSTTQGTYGVYNQPSVNNRYNNERNPYQQNDNKKSETELFREELIETLLSREVASDKSTDEGDTTIELGNENLNQNEMTKMTFENSEPPVPSQDLTSELLTDIINNEEFAAELEAFEFNLDNVKNSLLNVENELNNKASQQEIINNIANLAPEPSVEKKHLLNDQISDTTIHCVYEDIQNELNKESNEQEIIGDTSPAENLHVDQTIYFDEELDVEDPSINFEPQELADDLFPTNHSEVLDNTEINQDNNDNTTSIANLNENEDSQHANEILADVTENAADELPTPPNGEEENSQINVVKLTDESINKQQQIMNSKRNIAHGFIDVEVDVSELVNLLAIMREPYLQQNINLTLMPFYVKAVHDGLKKFPLFNARYDRETNAVVFKWFYNIAVSVDNINTMKMPILHNITDESVKEIAIKLSDLIDRTVNENSRGNEYQDSTFSIVNFGEYGITRGTVTIPESQIASIGMGIIFKKPVVVEKNDIAIRDIMMITLGYDESVINITEASKFIHYVAYLLSNPGLLL</sequence>
<dbReference type="Proteomes" id="UP000019260">
    <property type="component" value="Chromosome"/>
</dbReference>
<dbReference type="OrthoDB" id="390251at2"/>
<evidence type="ECO:0000313" key="11">
    <source>
        <dbReference type="EMBL" id="AHI58480.1"/>
    </source>
</evidence>
<dbReference type="InterPro" id="IPR001078">
    <property type="entry name" value="2-oxoacid_DH_actylTfrase"/>
</dbReference>
<protein>
    <recommendedName>
        <fullName evidence="6">Dihydrolipoamide acetyltransferase component of pyruvate dehydrogenase complex</fullName>
        <ecNumber evidence="6">2.3.1.-</ecNumber>
    </recommendedName>
</protein>
<evidence type="ECO:0000256" key="4">
    <source>
        <dbReference type="ARBA" id="ARBA00022823"/>
    </source>
</evidence>
<evidence type="ECO:0000256" key="5">
    <source>
        <dbReference type="ARBA" id="ARBA00023315"/>
    </source>
</evidence>
<comment type="similarity">
    <text evidence="2 6">Belongs to the 2-oxoacid dehydrogenase family.</text>
</comment>
<name>W0GS23_9MOLU</name>
<dbReference type="GO" id="GO:0016407">
    <property type="term" value="F:acetyltransferase activity"/>
    <property type="evidence" value="ECO:0007669"/>
    <property type="project" value="TreeGrafter"/>
</dbReference>
<dbReference type="RefSeq" id="WP_025317713.1">
    <property type="nucleotide sequence ID" value="NZ_CP002082.1"/>
</dbReference>
<dbReference type="SUPFAM" id="SSF52777">
    <property type="entry name" value="CoA-dependent acyltransferases"/>
    <property type="match status" value="1"/>
</dbReference>
<dbReference type="InterPro" id="IPR011053">
    <property type="entry name" value="Single_hybrid_motif"/>
</dbReference>
<dbReference type="CDD" id="cd06850">
    <property type="entry name" value="biotinyl_domain"/>
    <property type="match status" value="1"/>
</dbReference>
<proteinExistence type="inferred from homology"/>
<dbReference type="PANTHER" id="PTHR43178">
    <property type="entry name" value="DIHYDROLIPOAMIDE ACETYLTRANSFERASE COMPONENT OF PYRUVATE DEHYDROGENASE COMPLEX"/>
    <property type="match status" value="1"/>
</dbReference>
<gene>
    <name evidence="11" type="ORF">P344_05865</name>
</gene>
<evidence type="ECO:0000256" key="3">
    <source>
        <dbReference type="ARBA" id="ARBA00022679"/>
    </source>
</evidence>
<feature type="coiled-coil region" evidence="7">
    <location>
        <begin position="191"/>
        <end position="225"/>
    </location>
</feature>
<keyword evidence="4 6" id="KW-0450">Lipoyl</keyword>
<dbReference type="Gene3D" id="2.40.50.100">
    <property type="match status" value="1"/>
</dbReference>
<accession>W0GS23</accession>
<dbReference type="InterPro" id="IPR050743">
    <property type="entry name" value="2-oxoacid_DH_E2_comp"/>
</dbReference>
<keyword evidence="12" id="KW-1185">Reference proteome</keyword>
<dbReference type="PANTHER" id="PTHR43178:SF5">
    <property type="entry name" value="LIPOAMIDE ACYLTRANSFERASE COMPONENT OF BRANCHED-CHAIN ALPHA-KETO ACID DEHYDROGENASE COMPLEX, MITOCHONDRIAL"/>
    <property type="match status" value="1"/>
</dbReference>
<dbReference type="STRING" id="838561.P344_05865"/>
<dbReference type="HOGENOM" id="CLU_468426_0_0_14"/>
<reference evidence="11 12" key="1">
    <citation type="submission" date="2013-09" db="EMBL/GenBank/DDBJ databases">
        <title>Complete genome sequence of Spiroplasma mirum suckling mouse cataract agent.</title>
        <authorList>
            <person name="Landry C.A."/>
            <person name="Bastian F.O."/>
            <person name="Thune R.L."/>
        </authorList>
    </citation>
    <scope>NUCLEOTIDE SEQUENCE [LARGE SCALE GENOMIC DNA]</scope>
    <source>
        <strain evidence="11 12">SMCA</strain>
    </source>
</reference>
<comment type="cofactor">
    <cofactor evidence="1 6">
        <name>(R)-lipoate</name>
        <dbReference type="ChEBI" id="CHEBI:83088"/>
    </cofactor>
</comment>
<evidence type="ECO:0000313" key="12">
    <source>
        <dbReference type="Proteomes" id="UP000019260"/>
    </source>
</evidence>
<dbReference type="KEGG" id="smir:SMM_0980"/>
<dbReference type="PATRIC" id="fig|838561.3.peg.1124"/>
<dbReference type="SUPFAM" id="SSF51230">
    <property type="entry name" value="Single hybrid motif"/>
    <property type="match status" value="1"/>
</dbReference>
<dbReference type="Pfam" id="PF00198">
    <property type="entry name" value="2-oxoacid_dh"/>
    <property type="match status" value="1"/>
</dbReference>
<dbReference type="InterPro" id="IPR023213">
    <property type="entry name" value="CAT-like_dom_sf"/>
</dbReference>
<evidence type="ECO:0000259" key="10">
    <source>
        <dbReference type="Pfam" id="PF00364"/>
    </source>
</evidence>
<dbReference type="InterPro" id="IPR000089">
    <property type="entry name" value="Biotin_lipoyl"/>
</dbReference>
<keyword evidence="7" id="KW-0175">Coiled coil</keyword>
<dbReference type="EMBL" id="CP006720">
    <property type="protein sequence ID" value="AHI58480.1"/>
    <property type="molecule type" value="Genomic_DNA"/>
</dbReference>
<feature type="domain" description="Lipoyl-binding" evidence="10">
    <location>
        <begin position="12"/>
        <end position="73"/>
    </location>
</feature>
<dbReference type="Pfam" id="PF00364">
    <property type="entry name" value="Biotin_lipoyl"/>
    <property type="match status" value="1"/>
</dbReference>
<evidence type="ECO:0000259" key="9">
    <source>
        <dbReference type="Pfam" id="PF00198"/>
    </source>
</evidence>
<organism evidence="11 12">
    <name type="scientific">Spiroplasma mirum ATCC 29335</name>
    <dbReference type="NCBI Taxonomy" id="838561"/>
    <lineage>
        <taxon>Bacteria</taxon>
        <taxon>Bacillati</taxon>
        <taxon>Mycoplasmatota</taxon>
        <taxon>Mollicutes</taxon>
        <taxon>Entomoplasmatales</taxon>
        <taxon>Spiroplasmataceae</taxon>
        <taxon>Spiroplasma</taxon>
    </lineage>
</organism>
<evidence type="ECO:0000256" key="8">
    <source>
        <dbReference type="SAM" id="MobiDB-lite"/>
    </source>
</evidence>
<feature type="region of interest" description="Disordered" evidence="8">
    <location>
        <begin position="81"/>
        <end position="120"/>
    </location>
</feature>
<keyword evidence="5 6" id="KW-0012">Acyltransferase</keyword>
<dbReference type="Gene3D" id="3.30.559.10">
    <property type="entry name" value="Chloramphenicol acetyltransferase-like domain"/>
    <property type="match status" value="1"/>
</dbReference>
<dbReference type="GO" id="GO:0031405">
    <property type="term" value="F:lipoic acid binding"/>
    <property type="evidence" value="ECO:0007669"/>
    <property type="project" value="TreeGrafter"/>
</dbReference>
<dbReference type="EC" id="2.3.1.-" evidence="6"/>
<evidence type="ECO:0000256" key="1">
    <source>
        <dbReference type="ARBA" id="ARBA00001938"/>
    </source>
</evidence>
<feature type="compositionally biased region" description="Polar residues" evidence="8">
    <location>
        <begin position="81"/>
        <end position="115"/>
    </location>
</feature>
<dbReference type="KEGG" id="smia:P344_05865"/>
<evidence type="ECO:0000256" key="6">
    <source>
        <dbReference type="RuleBase" id="RU003423"/>
    </source>
</evidence>
<evidence type="ECO:0000256" key="7">
    <source>
        <dbReference type="SAM" id="Coils"/>
    </source>
</evidence>
<keyword evidence="3 6" id="KW-0808">Transferase</keyword>
<feature type="domain" description="2-oxoacid dehydrogenase acyltransferase catalytic" evidence="9">
    <location>
        <begin position="390"/>
        <end position="609"/>
    </location>
</feature>
<dbReference type="eggNOG" id="COG0511">
    <property type="taxonomic scope" value="Bacteria"/>
</dbReference>
<dbReference type="AlphaFoldDB" id="W0GS23"/>